<keyword evidence="1" id="KW-0732">Signal</keyword>
<keyword evidence="4" id="KW-1185">Reference proteome</keyword>
<protein>
    <recommendedName>
        <fullName evidence="2">Neprosin PEP catalytic domain-containing protein</fullName>
    </recommendedName>
</protein>
<evidence type="ECO:0000259" key="2">
    <source>
        <dbReference type="PROSITE" id="PS52045"/>
    </source>
</evidence>
<reference evidence="3 4" key="1">
    <citation type="submission" date="2024-11" db="EMBL/GenBank/DDBJ databases">
        <title>Chromosome-level genome assembly of Eucalyptus globulus Labill. provides insights into its genome evolution.</title>
        <authorList>
            <person name="Li X."/>
        </authorList>
    </citation>
    <scope>NUCLEOTIDE SEQUENCE [LARGE SCALE GENOMIC DNA]</scope>
    <source>
        <strain evidence="3">CL2024</strain>
        <tissue evidence="3">Fresh tender leaves</tissue>
    </source>
</reference>
<dbReference type="EMBL" id="JBJKBG010000003">
    <property type="protein sequence ID" value="KAL3745005.1"/>
    <property type="molecule type" value="Genomic_DNA"/>
</dbReference>
<evidence type="ECO:0000313" key="3">
    <source>
        <dbReference type="EMBL" id="KAL3745005.1"/>
    </source>
</evidence>
<dbReference type="Gene3D" id="3.90.1320.10">
    <property type="entry name" value="Outer-capsid protein sigma 3, large lobe"/>
    <property type="match status" value="1"/>
</dbReference>
<dbReference type="InterPro" id="IPR025521">
    <property type="entry name" value="Neprosin_propep"/>
</dbReference>
<dbReference type="PROSITE" id="PS52045">
    <property type="entry name" value="NEPROSIN_PEP_CD"/>
    <property type="match status" value="1"/>
</dbReference>
<dbReference type="InterPro" id="IPR004314">
    <property type="entry name" value="Neprosin"/>
</dbReference>
<comment type="caution">
    <text evidence="3">The sequence shown here is derived from an EMBL/GenBank/DDBJ whole genome shotgun (WGS) entry which is preliminary data.</text>
</comment>
<name>A0ABD3L9V2_EUCGL</name>
<dbReference type="PANTHER" id="PTHR31589:SF232">
    <property type="entry name" value="NEPROSIN DOMAIN-CONTAINING PROTEIN"/>
    <property type="match status" value="1"/>
</dbReference>
<dbReference type="PANTHER" id="PTHR31589">
    <property type="entry name" value="PROTEIN, PUTATIVE (DUF239)-RELATED-RELATED"/>
    <property type="match status" value="1"/>
</dbReference>
<dbReference type="InterPro" id="IPR053168">
    <property type="entry name" value="Glutamic_endopeptidase"/>
</dbReference>
<evidence type="ECO:0000256" key="1">
    <source>
        <dbReference type="SAM" id="SignalP"/>
    </source>
</evidence>
<sequence length="391" mass="43604">MKVNVEFAPLLLLFFSLSLCEMAYISEEDDLDLEIQVRTMNKPSIKTFLTKEGDTIDCVDINKQPALDHPQLKDHKVQTKPNLHVTSLHQTSPNAKSIGFGLEEPCPIGTVPIRRVTKEDLIRARSLPGIPSVAAMRQNTDFSNQHVVSLTDNMIENIKYGGGGDVTVYNLTVAHDQFSAHNIWIETGPPEHVSMIAFGWMVSPQLFGDTLSRTFTYWTGDGHRNGCYNVLCPGFVQVDRGIIIGNPVGPTSTYGGSQYEIAIHIQQDKITGNWWLLLTYKAIKVGYWPKELFRYLRNGSLHTAWGGIGMAGSNGSCPPMGSGHRPDGTIDHATVFRRLHWVRSDGKSLPPDKTTTWVDRSNVYDLMNHRRTIFYSGYMISFGGPGGYCKV</sequence>
<dbReference type="Pfam" id="PF03080">
    <property type="entry name" value="Neprosin"/>
    <property type="match status" value="1"/>
</dbReference>
<feature type="domain" description="Neprosin PEP catalytic" evidence="2">
    <location>
        <begin position="140"/>
        <end position="390"/>
    </location>
</feature>
<feature type="chain" id="PRO_5044814393" description="Neprosin PEP catalytic domain-containing protein" evidence="1">
    <location>
        <begin position="21"/>
        <end position="391"/>
    </location>
</feature>
<accession>A0ABD3L9V2</accession>
<organism evidence="3 4">
    <name type="scientific">Eucalyptus globulus</name>
    <name type="common">Tasmanian blue gum</name>
    <dbReference type="NCBI Taxonomy" id="34317"/>
    <lineage>
        <taxon>Eukaryota</taxon>
        <taxon>Viridiplantae</taxon>
        <taxon>Streptophyta</taxon>
        <taxon>Embryophyta</taxon>
        <taxon>Tracheophyta</taxon>
        <taxon>Spermatophyta</taxon>
        <taxon>Magnoliopsida</taxon>
        <taxon>eudicotyledons</taxon>
        <taxon>Gunneridae</taxon>
        <taxon>Pentapetalae</taxon>
        <taxon>rosids</taxon>
        <taxon>malvids</taxon>
        <taxon>Myrtales</taxon>
        <taxon>Myrtaceae</taxon>
        <taxon>Myrtoideae</taxon>
        <taxon>Eucalypteae</taxon>
        <taxon>Eucalyptus</taxon>
    </lineage>
</organism>
<dbReference type="AlphaFoldDB" id="A0ABD3L9V2"/>
<proteinExistence type="predicted"/>
<feature type="signal peptide" evidence="1">
    <location>
        <begin position="1"/>
        <end position="20"/>
    </location>
</feature>
<dbReference type="Pfam" id="PF14365">
    <property type="entry name" value="Neprosin_AP"/>
    <property type="match status" value="1"/>
</dbReference>
<gene>
    <name evidence="3" type="ORF">ACJRO7_014159</name>
</gene>
<evidence type="ECO:0000313" key="4">
    <source>
        <dbReference type="Proteomes" id="UP001634007"/>
    </source>
</evidence>
<dbReference type="Proteomes" id="UP001634007">
    <property type="component" value="Unassembled WGS sequence"/>
</dbReference>